<dbReference type="Pfam" id="PF24024">
    <property type="entry name" value="DUF7336"/>
    <property type="match status" value="1"/>
</dbReference>
<evidence type="ECO:0000313" key="2">
    <source>
        <dbReference type="EMBL" id="RHB08757.1"/>
    </source>
</evidence>
<dbReference type="AlphaFoldDB" id="A0A413UEZ0"/>
<dbReference type="InterPro" id="IPR055760">
    <property type="entry name" value="DUF7336"/>
</dbReference>
<organism evidence="2 3">
    <name type="scientific">Holdemanella biformis</name>
    <dbReference type="NCBI Taxonomy" id="1735"/>
    <lineage>
        <taxon>Bacteria</taxon>
        <taxon>Bacillati</taxon>
        <taxon>Bacillota</taxon>
        <taxon>Erysipelotrichia</taxon>
        <taxon>Erysipelotrichales</taxon>
        <taxon>Erysipelotrichaceae</taxon>
        <taxon>Holdemanella</taxon>
    </lineage>
</organism>
<dbReference type="RefSeq" id="WP_118010740.1">
    <property type="nucleotide sequence ID" value="NZ_QSGD01000005.1"/>
</dbReference>
<evidence type="ECO:0000259" key="1">
    <source>
        <dbReference type="Pfam" id="PF24024"/>
    </source>
</evidence>
<proteinExistence type="predicted"/>
<accession>A0A413UEZ0</accession>
<sequence length="79" mass="9547">MKLYLLHGDMSGIHGYRENDYETDGYEAYVYGIFDTREKAEEAKERNLRMFYRPNLDEMWIEEIELNKDIDLRLGGYIE</sequence>
<gene>
    <name evidence="2" type="ORF">DW907_02405</name>
</gene>
<evidence type="ECO:0000313" key="3">
    <source>
        <dbReference type="Proteomes" id="UP000285288"/>
    </source>
</evidence>
<feature type="domain" description="DUF7336" evidence="1">
    <location>
        <begin position="1"/>
        <end position="69"/>
    </location>
</feature>
<protein>
    <recommendedName>
        <fullName evidence="1">DUF7336 domain-containing protein</fullName>
    </recommendedName>
</protein>
<reference evidence="2 3" key="1">
    <citation type="submission" date="2018-08" db="EMBL/GenBank/DDBJ databases">
        <title>A genome reference for cultivated species of the human gut microbiota.</title>
        <authorList>
            <person name="Zou Y."/>
            <person name="Xue W."/>
            <person name="Luo G."/>
        </authorList>
    </citation>
    <scope>NUCLEOTIDE SEQUENCE [LARGE SCALE GENOMIC DNA]</scope>
    <source>
        <strain evidence="2 3">AM42-13AC</strain>
    </source>
</reference>
<comment type="caution">
    <text evidence="2">The sequence shown here is derived from an EMBL/GenBank/DDBJ whole genome shotgun (WGS) entry which is preliminary data.</text>
</comment>
<dbReference type="Proteomes" id="UP000285288">
    <property type="component" value="Unassembled WGS sequence"/>
</dbReference>
<name>A0A413UEZ0_9FIRM</name>
<dbReference type="EMBL" id="QSGD01000005">
    <property type="protein sequence ID" value="RHB08757.1"/>
    <property type="molecule type" value="Genomic_DNA"/>
</dbReference>